<sequence>MIRDRGNIKWNAMMLPEHLSELRKWGGEDDLVERPKLTEWDLQIIQEELDVALKRKSETLVRTWVNGRIIPYQGVIEGIDSSAECVMLQDPFEIERLYVSDIVSVHCVD</sequence>
<comment type="caution">
    <text evidence="1">The sequence shown here is derived from an EMBL/GenBank/DDBJ whole genome shotgun (WGS) entry which is preliminary data.</text>
</comment>
<dbReference type="RefSeq" id="WP_192600516.1">
    <property type="nucleotide sequence ID" value="NZ_JADBEL010000041.1"/>
</dbReference>
<reference evidence="1" key="1">
    <citation type="submission" date="2020-10" db="EMBL/GenBank/DDBJ databases">
        <title>Genomic Encyclopedia of Type Strains, Phase IV (KMG-IV): sequencing the most valuable type-strain genomes for metagenomic binning, comparative biology and taxonomic classification.</title>
        <authorList>
            <person name="Goeker M."/>
        </authorList>
    </citation>
    <scope>NUCLEOTIDE SEQUENCE</scope>
    <source>
        <strain evidence="1">DSM 13886</strain>
    </source>
</reference>
<proteinExistence type="predicted"/>
<dbReference type="PANTHER" id="PTHR40051">
    <property type="entry name" value="IG HYPOTHETICAL 15966"/>
    <property type="match status" value="1"/>
</dbReference>
<dbReference type="InterPro" id="IPR014962">
    <property type="entry name" value="YolD"/>
</dbReference>
<dbReference type="EMBL" id="JADBEL010000041">
    <property type="protein sequence ID" value="MBE1556913.1"/>
    <property type="molecule type" value="Genomic_DNA"/>
</dbReference>
<dbReference type="Proteomes" id="UP000658225">
    <property type="component" value="Unassembled WGS sequence"/>
</dbReference>
<keyword evidence="2" id="KW-1185">Reference proteome</keyword>
<gene>
    <name evidence="1" type="ORF">H4683_004039</name>
</gene>
<dbReference type="Pfam" id="PF08863">
    <property type="entry name" value="YolD"/>
    <property type="match status" value="1"/>
</dbReference>
<protein>
    <recommendedName>
        <fullName evidence="3">YolD-like family protein</fullName>
    </recommendedName>
</protein>
<accession>A0A927MLQ5</accession>
<evidence type="ECO:0000313" key="2">
    <source>
        <dbReference type="Proteomes" id="UP000658225"/>
    </source>
</evidence>
<organism evidence="1 2">
    <name type="scientific">Sporosarcina limicola</name>
    <dbReference type="NCBI Taxonomy" id="34101"/>
    <lineage>
        <taxon>Bacteria</taxon>
        <taxon>Bacillati</taxon>
        <taxon>Bacillota</taxon>
        <taxon>Bacilli</taxon>
        <taxon>Bacillales</taxon>
        <taxon>Caryophanaceae</taxon>
        <taxon>Sporosarcina</taxon>
    </lineage>
</organism>
<evidence type="ECO:0008006" key="3">
    <source>
        <dbReference type="Google" id="ProtNLM"/>
    </source>
</evidence>
<dbReference type="AlphaFoldDB" id="A0A927MLQ5"/>
<evidence type="ECO:0000313" key="1">
    <source>
        <dbReference type="EMBL" id="MBE1556913.1"/>
    </source>
</evidence>
<dbReference type="PANTHER" id="PTHR40051:SF1">
    <property type="entry name" value="YOLD-LIKE FAMILY PROTEIN"/>
    <property type="match status" value="1"/>
</dbReference>
<name>A0A927MLQ5_9BACL</name>